<gene>
    <name evidence="3" type="ORF">A2Z61_00390</name>
</gene>
<protein>
    <recommendedName>
        <fullName evidence="5">Ribulose-phosphate 3-epimerase</fullName>
    </recommendedName>
</protein>
<dbReference type="InterPro" id="IPR011060">
    <property type="entry name" value="RibuloseP-bd_barrel"/>
</dbReference>
<proteinExistence type="predicted"/>
<evidence type="ECO:0008006" key="5">
    <source>
        <dbReference type="Google" id="ProtNLM"/>
    </source>
</evidence>
<dbReference type="InterPro" id="IPR000056">
    <property type="entry name" value="Ribul_P_3_epim-like"/>
</dbReference>
<dbReference type="GO" id="GO:0046872">
    <property type="term" value="F:metal ion binding"/>
    <property type="evidence" value="ECO:0007669"/>
    <property type="project" value="UniProtKB-KW"/>
</dbReference>
<dbReference type="Proteomes" id="UP000186029">
    <property type="component" value="Unassembled WGS sequence"/>
</dbReference>
<comment type="caution">
    <text evidence="3">The sequence shown here is derived from an EMBL/GenBank/DDBJ whole genome shotgun (WGS) entry which is preliminary data.</text>
</comment>
<dbReference type="STRING" id="1797580.A2Z61_00390"/>
<dbReference type="GO" id="GO:0016857">
    <property type="term" value="F:racemase and epimerase activity, acting on carbohydrates and derivatives"/>
    <property type="evidence" value="ECO:0007669"/>
    <property type="project" value="InterPro"/>
</dbReference>
<sequence>MEIIPAIMPKNLDDLNKKYSQVKGLANIVQIDVMDGKFVSSISWPYIEDDGKPLPIDFDFEADLMVLNPEIVVGNWIKAGAKRVIAHIESIDSAKNFEKIFGAVSDRAKLGIALNTTTSNDAIYPIVDKIDFAQFMGIEKIGFQGQLFDERVLGKIADLRERFPKVIISVDGGVNMKNAPRLIKTGANRLVSGSAIFESDNIKDAIEKLKNY</sequence>
<accession>A0A1F5EGG3</accession>
<dbReference type="PANTHER" id="PTHR11749">
    <property type="entry name" value="RIBULOSE-5-PHOSPHATE-3-EPIMERASE"/>
    <property type="match status" value="1"/>
</dbReference>
<organism evidence="3 4">
    <name type="scientific">Candidatus Campbellbacteria bacterium RIFCSPLOWO2_02_35_12</name>
    <dbReference type="NCBI Taxonomy" id="1797580"/>
    <lineage>
        <taxon>Bacteria</taxon>
        <taxon>Candidatus Campbelliibacteriota</taxon>
    </lineage>
</organism>
<keyword evidence="1" id="KW-0479">Metal-binding</keyword>
<name>A0A1F5EGG3_9BACT</name>
<evidence type="ECO:0000256" key="1">
    <source>
        <dbReference type="ARBA" id="ARBA00022723"/>
    </source>
</evidence>
<dbReference type="Pfam" id="PF00834">
    <property type="entry name" value="Ribul_P_3_epim"/>
    <property type="match status" value="1"/>
</dbReference>
<dbReference type="InterPro" id="IPR013785">
    <property type="entry name" value="Aldolase_TIM"/>
</dbReference>
<keyword evidence="2" id="KW-0413">Isomerase</keyword>
<dbReference type="SUPFAM" id="SSF51366">
    <property type="entry name" value="Ribulose-phoshate binding barrel"/>
    <property type="match status" value="1"/>
</dbReference>
<evidence type="ECO:0000313" key="4">
    <source>
        <dbReference type="Proteomes" id="UP000186029"/>
    </source>
</evidence>
<dbReference type="GO" id="GO:0005975">
    <property type="term" value="P:carbohydrate metabolic process"/>
    <property type="evidence" value="ECO:0007669"/>
    <property type="project" value="InterPro"/>
</dbReference>
<evidence type="ECO:0000313" key="3">
    <source>
        <dbReference type="EMBL" id="OGD66473.1"/>
    </source>
</evidence>
<dbReference type="Gene3D" id="3.20.20.70">
    <property type="entry name" value="Aldolase class I"/>
    <property type="match status" value="1"/>
</dbReference>
<reference evidence="3 4" key="1">
    <citation type="journal article" date="2016" name="Nat. Commun.">
        <title>Thousands of microbial genomes shed light on interconnected biogeochemical processes in an aquifer system.</title>
        <authorList>
            <person name="Anantharaman K."/>
            <person name="Brown C.T."/>
            <person name="Hug L.A."/>
            <person name="Sharon I."/>
            <person name="Castelle C.J."/>
            <person name="Probst A.J."/>
            <person name="Thomas B.C."/>
            <person name="Singh A."/>
            <person name="Wilkins M.J."/>
            <person name="Karaoz U."/>
            <person name="Brodie E.L."/>
            <person name="Williams K.H."/>
            <person name="Hubbard S.S."/>
            <person name="Banfield J.F."/>
        </authorList>
    </citation>
    <scope>NUCLEOTIDE SEQUENCE [LARGE SCALE GENOMIC DNA]</scope>
</reference>
<dbReference type="EMBL" id="MFAC01000031">
    <property type="protein sequence ID" value="OGD66473.1"/>
    <property type="molecule type" value="Genomic_DNA"/>
</dbReference>
<dbReference type="AlphaFoldDB" id="A0A1F5EGG3"/>
<evidence type="ECO:0000256" key="2">
    <source>
        <dbReference type="ARBA" id="ARBA00023235"/>
    </source>
</evidence>